<keyword evidence="4 9" id="KW-0812">Transmembrane</keyword>
<feature type="domain" description="ABC transporter" evidence="11">
    <location>
        <begin position="307"/>
        <end position="538"/>
    </location>
</feature>
<keyword evidence="13" id="KW-0378">Hydrolase</keyword>
<evidence type="ECO:0000259" key="11">
    <source>
        <dbReference type="PROSITE" id="PS50893"/>
    </source>
</evidence>
<reference evidence="13 14" key="1">
    <citation type="submission" date="2018-06" db="EMBL/GenBank/DDBJ databases">
        <authorList>
            <consortium name="Pathogen Informatics"/>
            <person name="Doyle S."/>
        </authorList>
    </citation>
    <scope>NUCLEOTIDE SEQUENCE [LARGE SCALE GENOMIC DNA]</scope>
    <source>
        <strain evidence="13 14">NCTC1934</strain>
    </source>
</reference>
<feature type="region of interest" description="Disordered" evidence="10">
    <location>
        <begin position="519"/>
        <end position="551"/>
    </location>
</feature>
<dbReference type="PROSITE" id="PS00211">
    <property type="entry name" value="ABC_TRANSPORTER_1"/>
    <property type="match status" value="2"/>
</dbReference>
<dbReference type="GO" id="GO:0055085">
    <property type="term" value="P:transmembrane transport"/>
    <property type="evidence" value="ECO:0007669"/>
    <property type="project" value="InterPro"/>
</dbReference>
<keyword evidence="7 9" id="KW-1133">Transmembrane helix</keyword>
<feature type="transmembrane region" description="Helical" evidence="9">
    <location>
        <begin position="231"/>
        <end position="253"/>
    </location>
</feature>
<comment type="similarity">
    <text evidence="9">Belongs to the binding-protein-dependent transport system permease family.</text>
</comment>
<evidence type="ECO:0000256" key="5">
    <source>
        <dbReference type="ARBA" id="ARBA00022741"/>
    </source>
</evidence>
<dbReference type="EMBL" id="UGRY01000003">
    <property type="protein sequence ID" value="SUD47731.1"/>
    <property type="molecule type" value="Genomic_DNA"/>
</dbReference>
<feature type="transmembrane region" description="Helical" evidence="9">
    <location>
        <begin position="129"/>
        <end position="147"/>
    </location>
</feature>
<evidence type="ECO:0000256" key="2">
    <source>
        <dbReference type="ARBA" id="ARBA00005417"/>
    </source>
</evidence>
<proteinExistence type="inferred from homology"/>
<evidence type="ECO:0000256" key="7">
    <source>
        <dbReference type="ARBA" id="ARBA00022989"/>
    </source>
</evidence>
<evidence type="ECO:0000256" key="3">
    <source>
        <dbReference type="ARBA" id="ARBA00022448"/>
    </source>
</evidence>
<dbReference type="GO" id="GO:0016887">
    <property type="term" value="F:ATP hydrolysis activity"/>
    <property type="evidence" value="ECO:0007669"/>
    <property type="project" value="InterPro"/>
</dbReference>
<dbReference type="InterPro" id="IPR050319">
    <property type="entry name" value="ABC_transp_ATP-bind"/>
</dbReference>
<name>A0A379JHI9_9NOCA</name>
<feature type="domain" description="ABC transmembrane type-1" evidence="12">
    <location>
        <begin position="66"/>
        <end position="254"/>
    </location>
</feature>
<dbReference type="SUPFAM" id="SSF161098">
    <property type="entry name" value="MetI-like"/>
    <property type="match status" value="1"/>
</dbReference>
<protein>
    <submittedName>
        <fullName evidence="13">Glutathione import ATP-binding protein GsiA</fullName>
        <ecNumber evidence="13">3.6.3.-</ecNumber>
    </submittedName>
</protein>
<comment type="similarity">
    <text evidence="2">Belongs to the ABC transporter superfamily.</text>
</comment>
<dbReference type="PANTHER" id="PTHR43776:SF7">
    <property type="entry name" value="D,D-DIPEPTIDE TRANSPORT ATP-BINDING PROTEIN DDPF-RELATED"/>
    <property type="match status" value="1"/>
</dbReference>
<dbReference type="InterPro" id="IPR000515">
    <property type="entry name" value="MetI-like"/>
</dbReference>
<dbReference type="Pfam" id="PF00005">
    <property type="entry name" value="ABC_tran"/>
    <property type="match status" value="2"/>
</dbReference>
<feature type="transmembrane region" description="Helical" evidence="9">
    <location>
        <begin position="69"/>
        <end position="93"/>
    </location>
</feature>
<dbReference type="InterPro" id="IPR003439">
    <property type="entry name" value="ABC_transporter-like_ATP-bd"/>
</dbReference>
<dbReference type="Proteomes" id="UP000255467">
    <property type="component" value="Unassembled WGS sequence"/>
</dbReference>
<dbReference type="EC" id="3.6.3.-" evidence="13"/>
<dbReference type="RefSeq" id="WP_051038277.1">
    <property type="nucleotide sequence ID" value="NZ_UGRY01000003.1"/>
</dbReference>
<sequence>MSRRPIRSGWLFVTLAVLLVVLLGPALAPYGPTAAVAPPFQGPSGSHPLGTDVVGRDVLSRVLHGGLPLLSTAGLALVVAYALGLGLGLIAGLRRTVDGWIMRPVDAIVVIPWFLLLAVIATAMGAGPAAIVVTTALASVPWIIRIVRTGTMEVAATGYLESARARGEPLWRLAVVEVLPNLRSVVLADAGVRMSASISMVAVSGFLGLGLRPPSADWALMITENRPGFGMQPWAVLAPALLIMVLVVSVNMVTDRALSSARSVGAWSADVRRAGIRQGGVRGAGVHRAGWRQMGSRDVVPVAGPGLTVAGLDVRDAAGNAVLEDISVHVPAGSGLAVVGPSGAGKTTFALALLGALPDGLTASGAVGLGENGQRRAVGYVPQDPATGLNPALRIGSVLRDIARRHGESDIAASVAAALHRVELPADRAFRRRFPHELSGGQQQRVLLAMALLGDPALLVLDEPTTGLDARTRDRLVDTLLRIRRDRTSTLLVITHDLTSVTPLIDDVLELDAGRSVPPVTHGSVSPPPRNGASGFPCDGESATPGGVGGSVSRSRCTGAAAPVLRVDGLTVGHGRRGGFRPVVEGLSFELRAGECLAVTGRSGAGKTTVARALAGLHAPVRGAVELDGTPLRPRVDHRPTEHRRAIQLVFQNPATSLNPAYRIGAQIGRPLRLLHGLDDAAAGQRTRELLAGVGLDAGLRLRRPEHLSGGQQQRVAIARALAAAPRVLICDEITSSLDPSSRDTVLDLLERLRREGLALIVISHQEAVIDRLADRVLELPEHGADGGAISPSKVSPETFPLAPSGKSH</sequence>
<dbReference type="GO" id="GO:0005524">
    <property type="term" value="F:ATP binding"/>
    <property type="evidence" value="ECO:0007669"/>
    <property type="project" value="UniProtKB-KW"/>
</dbReference>
<evidence type="ECO:0000256" key="10">
    <source>
        <dbReference type="SAM" id="MobiDB-lite"/>
    </source>
</evidence>
<dbReference type="InterPro" id="IPR035906">
    <property type="entry name" value="MetI-like_sf"/>
</dbReference>
<dbReference type="Gene3D" id="1.10.3720.10">
    <property type="entry name" value="MetI-like"/>
    <property type="match status" value="1"/>
</dbReference>
<evidence type="ECO:0000256" key="4">
    <source>
        <dbReference type="ARBA" id="ARBA00022692"/>
    </source>
</evidence>
<dbReference type="InterPro" id="IPR027417">
    <property type="entry name" value="P-loop_NTPase"/>
</dbReference>
<feature type="domain" description="ABC transporter" evidence="11">
    <location>
        <begin position="565"/>
        <end position="807"/>
    </location>
</feature>
<accession>A0A379JHI9</accession>
<dbReference type="CDD" id="cd06261">
    <property type="entry name" value="TM_PBP2"/>
    <property type="match status" value="1"/>
</dbReference>
<dbReference type="STRING" id="1406858.GCA_000710895_01971"/>
<dbReference type="Pfam" id="PF00528">
    <property type="entry name" value="BPD_transp_1"/>
    <property type="match status" value="1"/>
</dbReference>
<dbReference type="SMART" id="SM00382">
    <property type="entry name" value="AAA"/>
    <property type="match status" value="2"/>
</dbReference>
<dbReference type="PROSITE" id="PS50893">
    <property type="entry name" value="ABC_TRANSPORTER_2"/>
    <property type="match status" value="2"/>
</dbReference>
<dbReference type="PROSITE" id="PS50928">
    <property type="entry name" value="ABC_TM1"/>
    <property type="match status" value="1"/>
</dbReference>
<keyword evidence="5" id="KW-0547">Nucleotide-binding</keyword>
<dbReference type="GO" id="GO:0005886">
    <property type="term" value="C:plasma membrane"/>
    <property type="evidence" value="ECO:0007669"/>
    <property type="project" value="UniProtKB-SubCell"/>
</dbReference>
<evidence type="ECO:0000256" key="9">
    <source>
        <dbReference type="RuleBase" id="RU363032"/>
    </source>
</evidence>
<evidence type="ECO:0000256" key="8">
    <source>
        <dbReference type="ARBA" id="ARBA00023136"/>
    </source>
</evidence>
<comment type="subcellular location">
    <subcellularLocation>
        <location evidence="9">Cell membrane</location>
        <topology evidence="9">Multi-pass membrane protein</topology>
    </subcellularLocation>
    <subcellularLocation>
        <location evidence="1">Membrane</location>
        <topology evidence="1">Multi-pass membrane protein</topology>
    </subcellularLocation>
</comment>
<dbReference type="PANTHER" id="PTHR43776">
    <property type="entry name" value="TRANSPORT ATP-BINDING PROTEIN"/>
    <property type="match status" value="1"/>
</dbReference>
<evidence type="ECO:0000259" key="12">
    <source>
        <dbReference type="PROSITE" id="PS50928"/>
    </source>
</evidence>
<feature type="region of interest" description="Disordered" evidence="10">
    <location>
        <begin position="785"/>
        <end position="809"/>
    </location>
</feature>
<dbReference type="CDD" id="cd03257">
    <property type="entry name" value="ABC_NikE_OppD_transporters"/>
    <property type="match status" value="1"/>
</dbReference>
<evidence type="ECO:0000256" key="1">
    <source>
        <dbReference type="ARBA" id="ARBA00004141"/>
    </source>
</evidence>
<dbReference type="Gene3D" id="3.40.50.300">
    <property type="entry name" value="P-loop containing nucleotide triphosphate hydrolases"/>
    <property type="match status" value="2"/>
</dbReference>
<dbReference type="OrthoDB" id="8036461at2"/>
<keyword evidence="6 13" id="KW-0067">ATP-binding</keyword>
<evidence type="ECO:0000313" key="14">
    <source>
        <dbReference type="Proteomes" id="UP000255467"/>
    </source>
</evidence>
<dbReference type="SUPFAM" id="SSF52540">
    <property type="entry name" value="P-loop containing nucleoside triphosphate hydrolases"/>
    <property type="match status" value="2"/>
</dbReference>
<keyword evidence="3 9" id="KW-0813">Transport</keyword>
<evidence type="ECO:0000256" key="6">
    <source>
        <dbReference type="ARBA" id="ARBA00022840"/>
    </source>
</evidence>
<evidence type="ECO:0000313" key="13">
    <source>
        <dbReference type="EMBL" id="SUD47731.1"/>
    </source>
</evidence>
<keyword evidence="14" id="KW-1185">Reference proteome</keyword>
<organism evidence="13 14">
    <name type="scientific">Nocardia otitidiscaviarum</name>
    <dbReference type="NCBI Taxonomy" id="1823"/>
    <lineage>
        <taxon>Bacteria</taxon>
        <taxon>Bacillati</taxon>
        <taxon>Actinomycetota</taxon>
        <taxon>Actinomycetes</taxon>
        <taxon>Mycobacteriales</taxon>
        <taxon>Nocardiaceae</taxon>
        <taxon>Nocardia</taxon>
    </lineage>
</organism>
<gene>
    <name evidence="13" type="primary">gsiA_5</name>
    <name evidence="13" type="ORF">NCTC1934_05052</name>
</gene>
<dbReference type="AlphaFoldDB" id="A0A379JHI9"/>
<dbReference type="InterPro" id="IPR017871">
    <property type="entry name" value="ABC_transporter-like_CS"/>
</dbReference>
<dbReference type="InterPro" id="IPR003593">
    <property type="entry name" value="AAA+_ATPase"/>
</dbReference>
<feature type="transmembrane region" description="Helical" evidence="9">
    <location>
        <begin position="105"/>
        <end position="123"/>
    </location>
</feature>
<keyword evidence="8 9" id="KW-0472">Membrane</keyword>